<dbReference type="EMBL" id="JAVDQD010000003">
    <property type="protein sequence ID" value="MDR6239676.1"/>
    <property type="molecule type" value="Genomic_DNA"/>
</dbReference>
<comment type="caution">
    <text evidence="5">The sequence shown here is derived from an EMBL/GenBank/DDBJ whole genome shotgun (WGS) entry which is preliminary data.</text>
</comment>
<dbReference type="Pfam" id="PF04397">
    <property type="entry name" value="LytTR"/>
    <property type="match status" value="1"/>
</dbReference>
<evidence type="ECO:0000256" key="1">
    <source>
        <dbReference type="ARBA" id="ARBA00023125"/>
    </source>
</evidence>
<dbReference type="Gene3D" id="2.40.50.1020">
    <property type="entry name" value="LytTr DNA-binding domain"/>
    <property type="match status" value="1"/>
</dbReference>
<dbReference type="RefSeq" id="WP_309939419.1">
    <property type="nucleotide sequence ID" value="NZ_AP025305.1"/>
</dbReference>
<dbReference type="SMART" id="SM00448">
    <property type="entry name" value="REC"/>
    <property type="match status" value="1"/>
</dbReference>
<dbReference type="PANTHER" id="PTHR48111:SF17">
    <property type="entry name" value="TRANSCRIPTIONAL REGULATORY PROTEIN YPDB"/>
    <property type="match status" value="1"/>
</dbReference>
<dbReference type="GO" id="GO:0000156">
    <property type="term" value="F:phosphorelay response regulator activity"/>
    <property type="evidence" value="ECO:0007669"/>
    <property type="project" value="TreeGrafter"/>
</dbReference>
<dbReference type="Gene3D" id="3.40.50.2300">
    <property type="match status" value="1"/>
</dbReference>
<keyword evidence="2" id="KW-0597">Phosphoprotein</keyword>
<evidence type="ECO:0000313" key="6">
    <source>
        <dbReference type="Proteomes" id="UP001185092"/>
    </source>
</evidence>
<organism evidence="5 6">
    <name type="scientific">Aureibacter tunicatorum</name>
    <dbReference type="NCBI Taxonomy" id="866807"/>
    <lineage>
        <taxon>Bacteria</taxon>
        <taxon>Pseudomonadati</taxon>
        <taxon>Bacteroidota</taxon>
        <taxon>Cytophagia</taxon>
        <taxon>Cytophagales</taxon>
        <taxon>Persicobacteraceae</taxon>
        <taxon>Aureibacter</taxon>
    </lineage>
</organism>
<dbReference type="Pfam" id="PF00072">
    <property type="entry name" value="Response_reg"/>
    <property type="match status" value="1"/>
</dbReference>
<gene>
    <name evidence="5" type="ORF">HNQ88_002724</name>
</gene>
<dbReference type="PROSITE" id="PS50110">
    <property type="entry name" value="RESPONSE_REGULATORY"/>
    <property type="match status" value="1"/>
</dbReference>
<evidence type="ECO:0000256" key="2">
    <source>
        <dbReference type="PROSITE-ProRule" id="PRU00169"/>
    </source>
</evidence>
<dbReference type="SMART" id="SM00850">
    <property type="entry name" value="LytTR"/>
    <property type="match status" value="1"/>
</dbReference>
<feature type="modified residue" description="4-aspartylphosphate" evidence="2">
    <location>
        <position position="56"/>
    </location>
</feature>
<evidence type="ECO:0000259" key="4">
    <source>
        <dbReference type="PROSITE" id="PS50930"/>
    </source>
</evidence>
<evidence type="ECO:0000259" key="3">
    <source>
        <dbReference type="PROSITE" id="PS50110"/>
    </source>
</evidence>
<dbReference type="GO" id="GO:0032993">
    <property type="term" value="C:protein-DNA complex"/>
    <property type="evidence" value="ECO:0007669"/>
    <property type="project" value="TreeGrafter"/>
</dbReference>
<sequence length="249" mass="28720">MNKMNCLIVDDEALARRVVKRFLEDVPFLNLVQECKSAVEAINALVENEVDLIFLDINMPKLNGLDFLRTITNPPMVIITTAYREYALESYEFDVVDYITKPFSFDRFIKAVNKAQSRYSASQQPAVIPSNVNIVEESASDAVQHRFFFVKTDKKLQKVDFDELKFVEGFGEYVKLHLDKEVIVTYMTMKNLESSLPDQEFIRIHKSFIISIGRIDNIEGHIVRIGDKLLPIGQGYRKNFMAIIKSHMK</sequence>
<dbReference type="Proteomes" id="UP001185092">
    <property type="component" value="Unassembled WGS sequence"/>
</dbReference>
<dbReference type="InterPro" id="IPR001789">
    <property type="entry name" value="Sig_transdc_resp-reg_receiver"/>
</dbReference>
<dbReference type="GO" id="GO:0006355">
    <property type="term" value="P:regulation of DNA-templated transcription"/>
    <property type="evidence" value="ECO:0007669"/>
    <property type="project" value="TreeGrafter"/>
</dbReference>
<dbReference type="SUPFAM" id="SSF52172">
    <property type="entry name" value="CheY-like"/>
    <property type="match status" value="1"/>
</dbReference>
<feature type="domain" description="Response regulatory" evidence="3">
    <location>
        <begin position="5"/>
        <end position="116"/>
    </location>
</feature>
<dbReference type="GO" id="GO:0005829">
    <property type="term" value="C:cytosol"/>
    <property type="evidence" value="ECO:0007669"/>
    <property type="project" value="TreeGrafter"/>
</dbReference>
<dbReference type="InterPro" id="IPR007492">
    <property type="entry name" value="LytTR_DNA-bd_dom"/>
</dbReference>
<dbReference type="PROSITE" id="PS50930">
    <property type="entry name" value="HTH_LYTTR"/>
    <property type="match status" value="1"/>
</dbReference>
<dbReference type="InterPro" id="IPR011006">
    <property type="entry name" value="CheY-like_superfamily"/>
</dbReference>
<proteinExistence type="predicted"/>
<keyword evidence="1 5" id="KW-0238">DNA-binding</keyword>
<name>A0AAE3XKT7_9BACT</name>
<protein>
    <submittedName>
        <fullName evidence="5">DNA-binding LytR/AlgR family response regulator</fullName>
    </submittedName>
</protein>
<dbReference type="AlphaFoldDB" id="A0AAE3XKT7"/>
<dbReference type="PANTHER" id="PTHR48111">
    <property type="entry name" value="REGULATOR OF RPOS"/>
    <property type="match status" value="1"/>
</dbReference>
<reference evidence="5" key="1">
    <citation type="submission" date="2023-07" db="EMBL/GenBank/DDBJ databases">
        <title>Genomic Encyclopedia of Type Strains, Phase IV (KMG-IV): sequencing the most valuable type-strain genomes for metagenomic binning, comparative biology and taxonomic classification.</title>
        <authorList>
            <person name="Goeker M."/>
        </authorList>
    </citation>
    <scope>NUCLEOTIDE SEQUENCE</scope>
    <source>
        <strain evidence="5">DSM 26174</strain>
    </source>
</reference>
<feature type="domain" description="HTH LytTR-type" evidence="4">
    <location>
        <begin position="148"/>
        <end position="246"/>
    </location>
</feature>
<dbReference type="InterPro" id="IPR039420">
    <property type="entry name" value="WalR-like"/>
</dbReference>
<dbReference type="GO" id="GO:0000976">
    <property type="term" value="F:transcription cis-regulatory region binding"/>
    <property type="evidence" value="ECO:0007669"/>
    <property type="project" value="TreeGrafter"/>
</dbReference>
<keyword evidence="6" id="KW-1185">Reference proteome</keyword>
<accession>A0AAE3XKT7</accession>
<evidence type="ECO:0000313" key="5">
    <source>
        <dbReference type="EMBL" id="MDR6239676.1"/>
    </source>
</evidence>